<accession>A0A7C5V3N1</accession>
<gene>
    <name evidence="2" type="ORF">ENL71_00390</name>
</gene>
<comment type="caution">
    <text evidence="2">The sequence shown here is derived from an EMBL/GenBank/DDBJ whole genome shotgun (WGS) entry which is preliminary data.</text>
</comment>
<sequence length="99" mass="11248">MNNKKTMILEDIISLVLRAGVVLSIFVICIGLFWHILFNLAAGSLIIKIGLYILFLTPFARLVVSLFMFLIEKDLIYFFITLAIIVIIIISNFIAQTKI</sequence>
<dbReference type="AlphaFoldDB" id="A0A7C5V3N1"/>
<organism evidence="2">
    <name type="scientific">Caldicellulosiruptor owensensis</name>
    <dbReference type="NCBI Taxonomy" id="55205"/>
    <lineage>
        <taxon>Bacteria</taxon>
        <taxon>Bacillati</taxon>
        <taxon>Bacillota</taxon>
        <taxon>Bacillota incertae sedis</taxon>
        <taxon>Caldicellulosiruptorales</taxon>
        <taxon>Caldicellulosiruptoraceae</taxon>
        <taxon>Caldicellulosiruptor</taxon>
    </lineage>
</organism>
<dbReference type="InterPro" id="IPR012861">
    <property type="entry name" value="DUF1634"/>
</dbReference>
<dbReference type="EMBL" id="DRUZ01000007">
    <property type="protein sequence ID" value="HHS01008.1"/>
    <property type="molecule type" value="Genomic_DNA"/>
</dbReference>
<keyword evidence="1" id="KW-1133">Transmembrane helix</keyword>
<name>A0A7C5V3N1_9FIRM</name>
<feature type="transmembrane region" description="Helical" evidence="1">
    <location>
        <begin position="12"/>
        <end position="37"/>
    </location>
</feature>
<proteinExistence type="predicted"/>
<feature type="transmembrane region" description="Helical" evidence="1">
    <location>
        <begin position="76"/>
        <end position="95"/>
    </location>
</feature>
<evidence type="ECO:0000256" key="1">
    <source>
        <dbReference type="SAM" id="Phobius"/>
    </source>
</evidence>
<keyword evidence="1" id="KW-0812">Transmembrane</keyword>
<dbReference type="Pfam" id="PF07843">
    <property type="entry name" value="DUF1634"/>
    <property type="match status" value="1"/>
</dbReference>
<reference evidence="2" key="1">
    <citation type="journal article" date="2020" name="mSystems">
        <title>Genome- and Community-Level Interaction Insights into Carbon Utilization and Element Cycling Functions of Hydrothermarchaeota in Hydrothermal Sediment.</title>
        <authorList>
            <person name="Zhou Z."/>
            <person name="Liu Y."/>
            <person name="Xu W."/>
            <person name="Pan J."/>
            <person name="Luo Z.H."/>
            <person name="Li M."/>
        </authorList>
    </citation>
    <scope>NUCLEOTIDE SEQUENCE [LARGE SCALE GENOMIC DNA]</scope>
    <source>
        <strain evidence="2">SpSt-102</strain>
    </source>
</reference>
<evidence type="ECO:0000313" key="2">
    <source>
        <dbReference type="EMBL" id="HHS01008.1"/>
    </source>
</evidence>
<feature type="transmembrane region" description="Helical" evidence="1">
    <location>
        <begin position="49"/>
        <end position="70"/>
    </location>
</feature>
<keyword evidence="1" id="KW-0472">Membrane</keyword>
<protein>
    <submittedName>
        <fullName evidence="2">DUF1634 domain-containing protein</fullName>
    </submittedName>
</protein>